<evidence type="ECO:0000256" key="11">
    <source>
        <dbReference type="RuleBase" id="RU003780"/>
    </source>
</evidence>
<dbReference type="EMBL" id="LUGM01000002">
    <property type="protein sequence ID" value="KYH15249.1"/>
    <property type="molecule type" value="Genomic_DNA"/>
</dbReference>
<dbReference type="RefSeq" id="WP_061855391.1">
    <property type="nucleotide sequence ID" value="NZ_BKAQ01000021.1"/>
</dbReference>
<evidence type="ECO:0000256" key="5">
    <source>
        <dbReference type="ARBA" id="ARBA00018429"/>
    </source>
</evidence>
<dbReference type="InterPro" id="IPR005122">
    <property type="entry name" value="Uracil-DNA_glycosylase-like"/>
</dbReference>
<gene>
    <name evidence="9 13" type="primary">ung</name>
    <name evidence="15" type="ORF">A0131_10790</name>
    <name evidence="14" type="ORF">K8V85_11490</name>
    <name evidence="13" type="ORF">SKL01_22170</name>
</gene>
<dbReference type="NCBIfam" id="TIGR00628">
    <property type="entry name" value="ung"/>
    <property type="match status" value="1"/>
</dbReference>
<evidence type="ECO:0000259" key="12">
    <source>
        <dbReference type="SMART" id="SM00986"/>
    </source>
</evidence>
<comment type="catalytic activity">
    <reaction evidence="1 9 11">
        <text>Hydrolyzes single-stranded DNA or mismatched double-stranded DNA and polynucleotides, releasing free uracil.</text>
        <dbReference type="EC" id="3.2.2.27"/>
    </reaction>
</comment>
<protein>
    <recommendedName>
        <fullName evidence="5 9">Uracil-DNA glycosylase</fullName>
        <shortName evidence="9">UDG</shortName>
        <ecNumber evidence="4 9">3.2.2.27</ecNumber>
    </recommendedName>
</protein>
<dbReference type="KEGG" id="skl:C7J89_12550"/>
<evidence type="ECO:0000256" key="7">
    <source>
        <dbReference type="ARBA" id="ARBA00022801"/>
    </source>
</evidence>
<dbReference type="PANTHER" id="PTHR11264:SF0">
    <property type="entry name" value="URACIL-DNA GLYCOSYLASE"/>
    <property type="match status" value="1"/>
</dbReference>
<evidence type="ECO:0000256" key="9">
    <source>
        <dbReference type="HAMAP-Rule" id="MF_00148"/>
    </source>
</evidence>
<evidence type="ECO:0000313" key="16">
    <source>
        <dbReference type="Proteomes" id="UP000075418"/>
    </source>
</evidence>
<keyword evidence="7 9" id="KW-0378">Hydrolase</keyword>
<dbReference type="Proteomes" id="UP000706163">
    <property type="component" value="Unassembled WGS sequence"/>
</dbReference>
<evidence type="ECO:0000256" key="8">
    <source>
        <dbReference type="ARBA" id="ARBA00023204"/>
    </source>
</evidence>
<keyword evidence="8 9" id="KW-0234">DNA repair</keyword>
<dbReference type="NCBIfam" id="NF003591">
    <property type="entry name" value="PRK05254.1-4"/>
    <property type="match status" value="1"/>
</dbReference>
<dbReference type="GO" id="GO:0004844">
    <property type="term" value="F:uracil DNA N-glycosylase activity"/>
    <property type="evidence" value="ECO:0007669"/>
    <property type="project" value="UniProtKB-UniRule"/>
</dbReference>
<dbReference type="PROSITE" id="PS00130">
    <property type="entry name" value="U_DNA_GLYCOSYLASE"/>
    <property type="match status" value="1"/>
</dbReference>
<reference evidence="15 16" key="1">
    <citation type="submission" date="2016-02" db="EMBL/GenBank/DDBJ databases">
        <title>Draft genome sequence of hydrocarbon degrading Staphylococcus saprophyticus Strain CNV2, isolated from crude-oil contaminated soil from Noonmati Oil Refinery, Guwahati, Assam, India.</title>
        <authorList>
            <person name="Mukherjee A."/>
            <person name="Chettri B."/>
            <person name="Langpoklakpam J."/>
            <person name="Singh A.K."/>
            <person name="Chattopadhyay D.J."/>
        </authorList>
    </citation>
    <scope>NUCLEOTIDE SEQUENCE [LARGE SCALE GENOMIC DNA]</scope>
    <source>
        <strain evidence="15 16">CNV2</strain>
    </source>
</reference>
<organism evidence="15 16">
    <name type="scientific">Staphylococcus kloosii</name>
    <dbReference type="NCBI Taxonomy" id="29384"/>
    <lineage>
        <taxon>Bacteria</taxon>
        <taxon>Bacillati</taxon>
        <taxon>Bacillota</taxon>
        <taxon>Bacilli</taxon>
        <taxon>Bacillales</taxon>
        <taxon>Staphylococcaceae</taxon>
        <taxon>Staphylococcus</taxon>
    </lineage>
</organism>
<evidence type="ECO:0000313" key="13">
    <source>
        <dbReference type="EMBL" id="GEP83039.1"/>
    </source>
</evidence>
<evidence type="ECO:0000313" key="15">
    <source>
        <dbReference type="EMBL" id="KYH15249.1"/>
    </source>
</evidence>
<name>A0A151A736_9STAP</name>
<dbReference type="SMART" id="SM00987">
    <property type="entry name" value="UreE_C"/>
    <property type="match status" value="1"/>
</dbReference>
<dbReference type="PANTHER" id="PTHR11264">
    <property type="entry name" value="URACIL-DNA GLYCOSYLASE"/>
    <property type="match status" value="1"/>
</dbReference>
<comment type="function">
    <text evidence="2 9 11">Excises uracil residues from the DNA which can arise as a result of misincorporation of dUMP residues by DNA polymerase or due to deamination of cytosine.</text>
</comment>
<reference evidence="14" key="4">
    <citation type="submission" date="2021-09" db="EMBL/GenBank/DDBJ databases">
        <authorList>
            <person name="Gilroy R."/>
        </authorList>
    </citation>
    <scope>NUCLEOTIDE SEQUENCE</scope>
    <source>
        <strain evidence="14">CHK149-3286</strain>
    </source>
</reference>
<comment type="similarity">
    <text evidence="3 9 11">Belongs to the uracil-DNA glycosylase (UDG) superfamily. UNG family.</text>
</comment>
<dbReference type="FunFam" id="3.40.470.10:FF:000001">
    <property type="entry name" value="Uracil-DNA glycosylase"/>
    <property type="match status" value="1"/>
</dbReference>
<evidence type="ECO:0000256" key="4">
    <source>
        <dbReference type="ARBA" id="ARBA00012030"/>
    </source>
</evidence>
<dbReference type="OrthoDB" id="9804372at2"/>
<accession>A0A151A736</accession>
<keyword evidence="6 9" id="KW-0227">DNA damage</keyword>
<evidence type="ECO:0000313" key="17">
    <source>
        <dbReference type="Proteomes" id="UP000321040"/>
    </source>
</evidence>
<dbReference type="EMBL" id="BKAQ01000021">
    <property type="protein sequence ID" value="GEP83039.1"/>
    <property type="molecule type" value="Genomic_DNA"/>
</dbReference>
<dbReference type="EMBL" id="DYVT01000130">
    <property type="protein sequence ID" value="HJF68927.1"/>
    <property type="molecule type" value="Genomic_DNA"/>
</dbReference>
<dbReference type="NCBIfam" id="NF003589">
    <property type="entry name" value="PRK05254.1-2"/>
    <property type="match status" value="1"/>
</dbReference>
<evidence type="ECO:0000256" key="2">
    <source>
        <dbReference type="ARBA" id="ARBA00002631"/>
    </source>
</evidence>
<reference evidence="14" key="3">
    <citation type="journal article" date="2021" name="PeerJ">
        <title>Extensive microbial diversity within the chicken gut microbiome revealed by metagenomics and culture.</title>
        <authorList>
            <person name="Gilroy R."/>
            <person name="Ravi A."/>
            <person name="Getino M."/>
            <person name="Pursley I."/>
            <person name="Horton D.L."/>
            <person name="Alikhan N.F."/>
            <person name="Baker D."/>
            <person name="Gharbi K."/>
            <person name="Hall N."/>
            <person name="Watson M."/>
            <person name="Adriaenssens E.M."/>
            <person name="Foster-Nyarko E."/>
            <person name="Jarju S."/>
            <person name="Secka A."/>
            <person name="Antonio M."/>
            <person name="Oren A."/>
            <person name="Chaudhuri R.R."/>
            <person name="La Ragione R."/>
            <person name="Hildebrand F."/>
            <person name="Pallen M.J."/>
        </authorList>
    </citation>
    <scope>NUCLEOTIDE SEQUENCE</scope>
    <source>
        <strain evidence="14">CHK149-3286</strain>
    </source>
</reference>
<evidence type="ECO:0000256" key="3">
    <source>
        <dbReference type="ARBA" id="ARBA00008184"/>
    </source>
</evidence>
<dbReference type="GeneID" id="69906177"/>
<keyword evidence="17" id="KW-1185">Reference proteome</keyword>
<dbReference type="InterPro" id="IPR018085">
    <property type="entry name" value="Ura-DNA_Glyclase_AS"/>
</dbReference>
<dbReference type="HAMAP" id="MF_00148">
    <property type="entry name" value="UDG"/>
    <property type="match status" value="1"/>
</dbReference>
<dbReference type="Gene3D" id="3.40.470.10">
    <property type="entry name" value="Uracil-DNA glycosylase-like domain"/>
    <property type="match status" value="1"/>
</dbReference>
<keyword evidence="9" id="KW-0963">Cytoplasm</keyword>
<dbReference type="GO" id="GO:0005737">
    <property type="term" value="C:cytoplasm"/>
    <property type="evidence" value="ECO:0007669"/>
    <property type="project" value="UniProtKB-SubCell"/>
</dbReference>
<dbReference type="SUPFAM" id="SSF52141">
    <property type="entry name" value="Uracil-DNA glycosylase-like"/>
    <property type="match status" value="1"/>
</dbReference>
<dbReference type="AlphaFoldDB" id="A0A151A736"/>
<evidence type="ECO:0000256" key="6">
    <source>
        <dbReference type="ARBA" id="ARBA00022763"/>
    </source>
</evidence>
<dbReference type="SMART" id="SM00986">
    <property type="entry name" value="UDG"/>
    <property type="match status" value="1"/>
</dbReference>
<dbReference type="CDD" id="cd10027">
    <property type="entry name" value="UDG-F1-like"/>
    <property type="match status" value="1"/>
</dbReference>
<reference evidence="13 17" key="2">
    <citation type="submission" date="2019-07" db="EMBL/GenBank/DDBJ databases">
        <title>Whole genome shotgun sequence of Staphylococcus kloosii NBRC 109624.</title>
        <authorList>
            <person name="Hosoyama A."/>
            <person name="Uohara A."/>
            <person name="Ohji S."/>
            <person name="Ichikawa N."/>
        </authorList>
    </citation>
    <scope>NUCLEOTIDE SEQUENCE [LARGE SCALE GENOMIC DNA]</scope>
    <source>
        <strain evidence="13 17">NBRC 109624</strain>
    </source>
</reference>
<dbReference type="EC" id="3.2.2.27" evidence="4 9"/>
<evidence type="ECO:0000256" key="1">
    <source>
        <dbReference type="ARBA" id="ARBA00001400"/>
    </source>
</evidence>
<dbReference type="Pfam" id="PF03167">
    <property type="entry name" value="UDG"/>
    <property type="match status" value="1"/>
</dbReference>
<dbReference type="Proteomes" id="UP000075418">
    <property type="component" value="Unassembled WGS sequence"/>
</dbReference>
<dbReference type="NCBIfam" id="NF003588">
    <property type="entry name" value="PRK05254.1-1"/>
    <property type="match status" value="1"/>
</dbReference>
<dbReference type="InterPro" id="IPR036895">
    <property type="entry name" value="Uracil-DNA_glycosylase-like_sf"/>
</dbReference>
<comment type="subcellular location">
    <subcellularLocation>
        <location evidence="9">Cytoplasm</location>
    </subcellularLocation>
</comment>
<evidence type="ECO:0000313" key="14">
    <source>
        <dbReference type="EMBL" id="HJF68927.1"/>
    </source>
</evidence>
<dbReference type="Proteomes" id="UP000321040">
    <property type="component" value="Unassembled WGS sequence"/>
</dbReference>
<dbReference type="InterPro" id="IPR002043">
    <property type="entry name" value="UDG_fam1"/>
</dbReference>
<feature type="active site" description="Proton acceptor" evidence="9 10">
    <location>
        <position position="59"/>
    </location>
</feature>
<dbReference type="NCBIfam" id="NF003592">
    <property type="entry name" value="PRK05254.1-5"/>
    <property type="match status" value="1"/>
</dbReference>
<dbReference type="GO" id="GO:0097510">
    <property type="term" value="P:base-excision repair, AP site formation via deaminated base removal"/>
    <property type="evidence" value="ECO:0007669"/>
    <property type="project" value="TreeGrafter"/>
</dbReference>
<comment type="caution">
    <text evidence="15">The sequence shown here is derived from an EMBL/GenBank/DDBJ whole genome shotgun (WGS) entry which is preliminary data.</text>
</comment>
<sequence>MEWSEVFHDITNRHDFKEMHDFLEHEYSTKIVYPDKENIYQAFDLTPFDNVKVVILGQDPYHGPNQAHGLAFSVQPNAKFPPSLRNMYKELEDDIGCVRTAPHLQDWAREGVLLLNTVLTVRQGEAHSHKEIGWETFTDEVIQAVSQNLSNVVFILWGKPAQQKIKLIDTSKHCIIKAPHPSPLSAYRGFFGSKPYSKANNYLESKGIQPINWCEGERNDNE</sequence>
<keyword evidence="14" id="KW-0326">Glycosidase</keyword>
<proteinExistence type="inferred from homology"/>
<feature type="domain" description="Uracil-DNA glycosylase-like" evidence="12">
    <location>
        <begin position="44"/>
        <end position="203"/>
    </location>
</feature>
<evidence type="ECO:0000256" key="10">
    <source>
        <dbReference type="PROSITE-ProRule" id="PRU10072"/>
    </source>
</evidence>